<organism evidence="3 4">
    <name type="scientific">Methylococcus capsulatus</name>
    <dbReference type="NCBI Taxonomy" id="414"/>
    <lineage>
        <taxon>Bacteria</taxon>
        <taxon>Pseudomonadati</taxon>
        <taxon>Pseudomonadota</taxon>
        <taxon>Gammaproteobacteria</taxon>
        <taxon>Methylococcales</taxon>
        <taxon>Methylococcaceae</taxon>
        <taxon>Methylococcus</taxon>
    </lineage>
</organism>
<evidence type="ECO:0000256" key="1">
    <source>
        <dbReference type="SAM" id="MobiDB-lite"/>
    </source>
</evidence>
<dbReference type="Pfam" id="PF08808">
    <property type="entry name" value="RES"/>
    <property type="match status" value="1"/>
</dbReference>
<dbReference type="AlphaFoldDB" id="A0AA35XSU5"/>
<sequence>MIPIRKCIGDAATRIRPRYRPHPGSHPGDRRIGPPLSANRAAWTHPSDYSATQALAENARQAGIETIRYESVRDPGGFCLALLTPEAFKSAPDPFRNNRQTWNLNRPGF</sequence>
<gene>
    <name evidence="3" type="ORF">MCNOR_0617</name>
</gene>
<name>A0AA35XSU5_METCP</name>
<dbReference type="Proteomes" id="UP001158598">
    <property type="component" value="Chromosome"/>
</dbReference>
<feature type="domain" description="RES" evidence="2">
    <location>
        <begin position="35"/>
        <end position="93"/>
    </location>
</feature>
<dbReference type="EMBL" id="OX458332">
    <property type="protein sequence ID" value="CAI8749064.1"/>
    <property type="molecule type" value="Genomic_DNA"/>
</dbReference>
<reference evidence="3" key="1">
    <citation type="submission" date="2023-03" db="EMBL/GenBank/DDBJ databases">
        <authorList>
            <person name="Pearce D."/>
        </authorList>
    </citation>
    <scope>NUCLEOTIDE SEQUENCE</scope>
    <source>
        <strain evidence="3">Mc</strain>
    </source>
</reference>
<evidence type="ECO:0000313" key="3">
    <source>
        <dbReference type="EMBL" id="CAI8749064.1"/>
    </source>
</evidence>
<dbReference type="RefSeq" id="WP_017364158.1">
    <property type="nucleotide sequence ID" value="NZ_CP079096.1"/>
</dbReference>
<feature type="region of interest" description="Disordered" evidence="1">
    <location>
        <begin position="16"/>
        <end position="37"/>
    </location>
</feature>
<protein>
    <recommendedName>
        <fullName evidence="2">RES domain-containing protein</fullName>
    </recommendedName>
</protein>
<evidence type="ECO:0000313" key="4">
    <source>
        <dbReference type="Proteomes" id="UP001158598"/>
    </source>
</evidence>
<proteinExistence type="predicted"/>
<accession>A0AA35XSU5</accession>
<dbReference type="InterPro" id="IPR014914">
    <property type="entry name" value="RES_dom"/>
</dbReference>
<evidence type="ECO:0000259" key="2">
    <source>
        <dbReference type="Pfam" id="PF08808"/>
    </source>
</evidence>